<organism evidence="5 6">
    <name type="scientific">Dysgonomonas alginatilytica</name>
    <dbReference type="NCBI Taxonomy" id="1605892"/>
    <lineage>
        <taxon>Bacteria</taxon>
        <taxon>Pseudomonadati</taxon>
        <taxon>Bacteroidota</taxon>
        <taxon>Bacteroidia</taxon>
        <taxon>Bacteroidales</taxon>
        <taxon>Dysgonomonadaceae</taxon>
        <taxon>Dysgonomonas</taxon>
    </lineage>
</organism>
<evidence type="ECO:0000259" key="3">
    <source>
        <dbReference type="Pfam" id="PF21307"/>
    </source>
</evidence>
<accession>A0A2V3PR02</accession>
<dbReference type="AlphaFoldDB" id="A0A2V3PR02"/>
<gene>
    <name evidence="5" type="ORF">CLV62_10940</name>
</gene>
<feature type="domain" description="Glycosyl hydrolase family 95 catalytic" evidence="4">
    <location>
        <begin position="287"/>
        <end position="691"/>
    </location>
</feature>
<comment type="caution">
    <text evidence="5">The sequence shown here is derived from an EMBL/GenBank/DDBJ whole genome shotgun (WGS) entry which is preliminary data.</text>
</comment>
<dbReference type="EMBL" id="QICL01000009">
    <property type="protein sequence ID" value="PXV64714.1"/>
    <property type="molecule type" value="Genomic_DNA"/>
</dbReference>
<evidence type="ECO:0000259" key="4">
    <source>
        <dbReference type="Pfam" id="PF22124"/>
    </source>
</evidence>
<dbReference type="InterPro" id="IPR049053">
    <property type="entry name" value="AFCA-like_C"/>
</dbReference>
<feature type="domain" description="Alpha fucosidase A-like C-terminal" evidence="3">
    <location>
        <begin position="693"/>
        <end position="780"/>
    </location>
</feature>
<dbReference type="SUPFAM" id="SSF48208">
    <property type="entry name" value="Six-hairpin glycosidases"/>
    <property type="match status" value="1"/>
</dbReference>
<dbReference type="OrthoDB" id="9802600at2"/>
<sequence length="786" mass="88664">MISKISSCIILCLCTLSMSAQNSWQYYFDSPASIWEESIPLGNGRIGMMPWGDVDKERVVLNEISLWSGNKQDADNPEAYKYLGEIRRLLFENKNKEAQNLMYKTFTCLGKGSADTSAYGNFQNFGNLQVDFLYPNQSAPISNYKRTLDMNNALSTTSYTKGKITYNREYFTSFSDDIGVIRYTASQAKALNLTISLQRDENYEVSAEDNTLSIYGQMKDNVKNDGMKYFGQVKVIHKGGTLVTGNKDIQIQNADEVILLVSLATSYKGKDEKAIATQLIKSTDTNYSTLKKNHISKYQHLFNRVDLTLNKNKNSDLPINKRLEAFASDKSDFDLVALYMQYGRYLLISSTRVGGLPPNLQGLWAPQILTPWNGDYHLNINLQMNLWGAEVGNLSELHLPMIEYTKGLVEPGEKTARIYYNSRGWVTHILGNVWDFTSPSEDPSWGATNTAGAWLCQHLWEHYLYTQDLDYLRLAYPTMKGAALFFEDMLIEDPNNGYLVTAPTTSPENSYFAPTGEAVSISAGSTMDNQIIRELFTNVSEAAKLLNIDQDWIQTIETKKERLAPTSIGKYGQVMEWLQDYEEVEIHHRHVSQLYGLYPGYELNEATSPQLMEAAKVTLDRRGDESTGWSMAWKINFWARLKDGNRAYKLIGDLLKPAGEGRGTYPNLFSAHPPMQIDGNFGGSAGIIEMLIQSHAGYIELLPAIPTEWKDGLVKGVKIRGGAEVDFSWKNGVIDFIEIKSDVPNNFILKLPQGQPSIKGVKDYTLNEGKLNFQLKKAEKITIQFR</sequence>
<dbReference type="Proteomes" id="UP000247973">
    <property type="component" value="Unassembled WGS sequence"/>
</dbReference>
<feature type="domain" description="Glycosyl hydrolase family 95 N-terminal" evidence="2">
    <location>
        <begin position="28"/>
        <end position="269"/>
    </location>
</feature>
<evidence type="ECO:0000259" key="2">
    <source>
        <dbReference type="Pfam" id="PF14498"/>
    </source>
</evidence>
<evidence type="ECO:0000313" key="6">
    <source>
        <dbReference type="Proteomes" id="UP000247973"/>
    </source>
</evidence>
<dbReference type="Pfam" id="PF22124">
    <property type="entry name" value="Glyco_hydro_95_cat"/>
    <property type="match status" value="1"/>
</dbReference>
<dbReference type="PANTHER" id="PTHR31084">
    <property type="entry name" value="ALPHA-L-FUCOSIDASE 2"/>
    <property type="match status" value="1"/>
</dbReference>
<protein>
    <submittedName>
        <fullName evidence="5">Alpha-L-fucosidase 2</fullName>
    </submittedName>
</protein>
<evidence type="ECO:0000256" key="1">
    <source>
        <dbReference type="SAM" id="SignalP"/>
    </source>
</evidence>
<dbReference type="PANTHER" id="PTHR31084:SF0">
    <property type="entry name" value="ALPHA-L-FUCOSIDASE 2"/>
    <property type="match status" value="1"/>
</dbReference>
<dbReference type="InterPro" id="IPR008928">
    <property type="entry name" value="6-hairpin_glycosidase_sf"/>
</dbReference>
<reference evidence="5 6" key="1">
    <citation type="submission" date="2018-03" db="EMBL/GenBank/DDBJ databases">
        <title>Genomic Encyclopedia of Archaeal and Bacterial Type Strains, Phase II (KMG-II): from individual species to whole genera.</title>
        <authorList>
            <person name="Goeker M."/>
        </authorList>
    </citation>
    <scope>NUCLEOTIDE SEQUENCE [LARGE SCALE GENOMIC DNA]</scope>
    <source>
        <strain evidence="5 6">DSM 100214</strain>
    </source>
</reference>
<dbReference type="GO" id="GO:0005975">
    <property type="term" value="P:carbohydrate metabolic process"/>
    <property type="evidence" value="ECO:0007669"/>
    <property type="project" value="InterPro"/>
</dbReference>
<dbReference type="PIRSF" id="PIRSF007663">
    <property type="entry name" value="UCP007663"/>
    <property type="match status" value="1"/>
</dbReference>
<feature type="signal peptide" evidence="1">
    <location>
        <begin position="1"/>
        <end position="20"/>
    </location>
</feature>
<dbReference type="GO" id="GO:0004560">
    <property type="term" value="F:alpha-L-fucosidase activity"/>
    <property type="evidence" value="ECO:0007669"/>
    <property type="project" value="InterPro"/>
</dbReference>
<dbReference type="InterPro" id="IPR016518">
    <property type="entry name" value="Alpha-L-fucosidase"/>
</dbReference>
<dbReference type="InterPro" id="IPR027414">
    <property type="entry name" value="GH95_N_dom"/>
</dbReference>
<proteinExistence type="predicted"/>
<dbReference type="Gene3D" id="2.70.98.50">
    <property type="entry name" value="putative glycoside hydrolase family protein from bacillus halodurans"/>
    <property type="match status" value="1"/>
</dbReference>
<dbReference type="Pfam" id="PF14498">
    <property type="entry name" value="Glyco_hyd_65N_2"/>
    <property type="match status" value="1"/>
</dbReference>
<name>A0A2V3PR02_9BACT</name>
<keyword evidence="6" id="KW-1185">Reference proteome</keyword>
<dbReference type="Gene3D" id="1.50.10.10">
    <property type="match status" value="1"/>
</dbReference>
<evidence type="ECO:0000313" key="5">
    <source>
        <dbReference type="EMBL" id="PXV64714.1"/>
    </source>
</evidence>
<dbReference type="InterPro" id="IPR054363">
    <property type="entry name" value="GH95_cat"/>
</dbReference>
<keyword evidence="1" id="KW-0732">Signal</keyword>
<feature type="chain" id="PRO_5016156390" evidence="1">
    <location>
        <begin position="21"/>
        <end position="786"/>
    </location>
</feature>
<dbReference type="InterPro" id="IPR012341">
    <property type="entry name" value="6hp_glycosidase-like_sf"/>
</dbReference>
<dbReference type="Pfam" id="PF21307">
    <property type="entry name" value="Glyco_hydro_95_C"/>
    <property type="match status" value="1"/>
</dbReference>